<accession>A0ABN9KYJ0</accession>
<name>A0ABN9KYJ0_9NEOB</name>
<dbReference type="Proteomes" id="UP001176940">
    <property type="component" value="Unassembled WGS sequence"/>
</dbReference>
<comment type="caution">
    <text evidence="2">The sequence shown here is derived from an EMBL/GenBank/DDBJ whole genome shotgun (WGS) entry which is preliminary data.</text>
</comment>
<feature type="domain" description="Helix-turn-helix" evidence="1">
    <location>
        <begin position="106"/>
        <end position="157"/>
    </location>
</feature>
<dbReference type="EMBL" id="CAUEEQ010003080">
    <property type="protein sequence ID" value="CAJ0924292.1"/>
    <property type="molecule type" value="Genomic_DNA"/>
</dbReference>
<dbReference type="PANTHER" id="PTHR21301">
    <property type="entry name" value="REVERSE TRANSCRIPTASE"/>
    <property type="match status" value="1"/>
</dbReference>
<reference evidence="2" key="1">
    <citation type="submission" date="2023-07" db="EMBL/GenBank/DDBJ databases">
        <authorList>
            <person name="Stuckert A."/>
        </authorList>
    </citation>
    <scope>NUCLEOTIDE SEQUENCE</scope>
</reference>
<proteinExistence type="predicted"/>
<evidence type="ECO:0000259" key="1">
    <source>
        <dbReference type="Pfam" id="PF26215"/>
    </source>
</evidence>
<organism evidence="2 3">
    <name type="scientific">Ranitomeya imitator</name>
    <name type="common">mimic poison frog</name>
    <dbReference type="NCBI Taxonomy" id="111125"/>
    <lineage>
        <taxon>Eukaryota</taxon>
        <taxon>Metazoa</taxon>
        <taxon>Chordata</taxon>
        <taxon>Craniata</taxon>
        <taxon>Vertebrata</taxon>
        <taxon>Euteleostomi</taxon>
        <taxon>Amphibia</taxon>
        <taxon>Batrachia</taxon>
        <taxon>Anura</taxon>
        <taxon>Neobatrachia</taxon>
        <taxon>Hyloidea</taxon>
        <taxon>Dendrobatidae</taxon>
        <taxon>Dendrobatinae</taxon>
        <taxon>Ranitomeya</taxon>
    </lineage>
</organism>
<evidence type="ECO:0000313" key="2">
    <source>
        <dbReference type="EMBL" id="CAJ0924292.1"/>
    </source>
</evidence>
<dbReference type="PANTHER" id="PTHR21301:SF12">
    <property type="match status" value="1"/>
</dbReference>
<protein>
    <recommendedName>
        <fullName evidence="1">Helix-turn-helix domain-containing protein</fullName>
    </recommendedName>
</protein>
<gene>
    <name evidence="2" type="ORF">RIMI_LOCUS2235160</name>
</gene>
<dbReference type="Pfam" id="PF26215">
    <property type="entry name" value="HTH_animal"/>
    <property type="match status" value="1"/>
</dbReference>
<dbReference type="InterPro" id="IPR058912">
    <property type="entry name" value="HTH_animal"/>
</dbReference>
<evidence type="ECO:0000313" key="3">
    <source>
        <dbReference type="Proteomes" id="UP001176940"/>
    </source>
</evidence>
<sequence>MGSNVAPPYAISYMSSFENDFVYTHPLFQTHLRIWRRFIDDIFCIWDGPIESLFWFDQHLNIWPELKFYIQHDMERISFLDTLVCKQHNGVLAIDLFSKPTDRNSLLHFRSCHPPAMKKAIPKSQFQRVSMIVSDESTKIRRLNEMQDKFHTRGYPTATLAMARQGGTSMRANDSGKRIRFVSTYHPFSNLVQSIIRRHWNLLHKSYPAISEFKFTIPPMFPQG</sequence>
<keyword evidence="3" id="KW-1185">Reference proteome</keyword>